<dbReference type="Pfam" id="PF09137">
    <property type="entry name" value="Glucodextran_N"/>
    <property type="match status" value="1"/>
</dbReference>
<dbReference type="PANTHER" id="PTHR31616">
    <property type="entry name" value="TREHALASE"/>
    <property type="match status" value="1"/>
</dbReference>
<dbReference type="GO" id="GO:0030246">
    <property type="term" value="F:carbohydrate binding"/>
    <property type="evidence" value="ECO:0007669"/>
    <property type="project" value="InterPro"/>
</dbReference>
<accession>A0A1B4XJP8</accession>
<dbReference type="SUPFAM" id="SSF48208">
    <property type="entry name" value="Six-hairpin glycosidases"/>
    <property type="match status" value="1"/>
</dbReference>
<keyword evidence="4" id="KW-0378">Hydrolase</keyword>
<dbReference type="InterPro" id="IPR015220">
    <property type="entry name" value="Glucodextranase_N"/>
</dbReference>
<dbReference type="AlphaFoldDB" id="A0A1B4XJP8"/>
<dbReference type="Proteomes" id="UP000243180">
    <property type="component" value="Chromosome"/>
</dbReference>
<dbReference type="RefSeq" id="WP_197702647.1">
    <property type="nucleotide sequence ID" value="NZ_AP014879.1"/>
</dbReference>
<dbReference type="EMBL" id="AP014879">
    <property type="protein sequence ID" value="BAV35013.1"/>
    <property type="molecule type" value="Genomic_DNA"/>
</dbReference>
<dbReference type="SUPFAM" id="SSF74650">
    <property type="entry name" value="Galactose mutarotase-like"/>
    <property type="match status" value="1"/>
</dbReference>
<dbReference type="CDD" id="cd07430">
    <property type="entry name" value="GH15_N"/>
    <property type="match status" value="1"/>
</dbReference>
<name>A0A1B4XJP8_9GAMM</name>
<gene>
    <name evidence="4" type="ORF">SCL_2736</name>
</gene>
<evidence type="ECO:0000256" key="1">
    <source>
        <dbReference type="SAM" id="MobiDB-lite"/>
    </source>
</evidence>
<reference evidence="4 5" key="1">
    <citation type="submission" date="2015-05" db="EMBL/GenBank/DDBJ databases">
        <title>Complete genome sequence of a sulfur-oxidizing gammaproteobacterium strain HA5.</title>
        <authorList>
            <person name="Miura A."/>
            <person name="Kojima H."/>
            <person name="Fukui M."/>
        </authorList>
    </citation>
    <scope>NUCLEOTIDE SEQUENCE [LARGE SCALE GENOMIC DNA]</scope>
    <source>
        <strain evidence="4 5">HA5</strain>
    </source>
</reference>
<feature type="domain" description="GH15-like" evidence="2">
    <location>
        <begin position="365"/>
        <end position="675"/>
    </location>
</feature>
<dbReference type="Gene3D" id="1.50.10.10">
    <property type="match status" value="1"/>
</dbReference>
<feature type="domain" description="GH15-like" evidence="2">
    <location>
        <begin position="296"/>
        <end position="357"/>
    </location>
</feature>
<feature type="domain" description="Glucodextranase N-terminal" evidence="3">
    <location>
        <begin position="14"/>
        <end position="271"/>
    </location>
</feature>
<sequence>MDQTTHMSVTEDRAPGAPGIPPTWTSSAKDMVGCALGSSRLWYSVGYGIVNEVYYPRIDIPQIRDLGFIVADDKGFWVEVKRLHGREVRTAAPGVPAVEIVHRHPRFDLTLRIAPDQQRDVLLIDVRLDGDEDLRPYTLLAPHLGGTGYDNHAAVNEYHGRKLLWAEQGPFGLALAAVDATQRDAWGRASAGYVGMSDGWQDFKHNGAMQWQYREAGPGNVALMGELPRRSTLALGFGSSRESAATLAVGALMQPFANHWQAQIDRWRDWHAGCDECCKATPDLPAALREQFTTSAMVLRAHLDLTYPGAMVASLSIPWGNTRNERGGYHLVWPRDLAECAGALLALGDDDKAREILRYLISTQHADGHWNQNQWLGGKPFWQGIQLDETAFPVLLAARLHEHDALAGTEVTDMVRRALGFIARTGPASDQDRWEEDAGVNAFTLAACIAALVGGARFLEPAARDMALALADDWNAQIEKWTLARGTELARRAGVAGYYVRIAPAETLMDEEALNGSLPIKNRVQDPGLPATEQVGTDFLQLVRFGLRRADDPLILDTLKVVDELLKVDTPGGPAWHRYNGDGYGEHSDGAPFDGTGQGRAWPLLTGERGHYELCAGRDPLSLLTTMASMCGPGGMMPEQVWDSAAIPARWLYPGRPTGSAMPLAWAHAEYIKLAVSRALGTPFDRPAAVWERYHGQAPAATWRHWCEQAPIGRIGAGQRLRICLHAPSLVRWSADGWRTVYELRTEDSGLGLHTVTPVMTMVSGGARIEFSFRHDDSRVADERRYRIEITG</sequence>
<evidence type="ECO:0000313" key="5">
    <source>
        <dbReference type="Proteomes" id="UP000243180"/>
    </source>
</evidence>
<dbReference type="Pfam" id="PF00723">
    <property type="entry name" value="Glyco_hydro_15"/>
    <property type="match status" value="2"/>
</dbReference>
<keyword evidence="5" id="KW-1185">Reference proteome</keyword>
<feature type="region of interest" description="Disordered" evidence="1">
    <location>
        <begin position="1"/>
        <end position="22"/>
    </location>
</feature>
<protein>
    <submittedName>
        <fullName evidence="4">Glycosyl hydrolase</fullName>
    </submittedName>
</protein>
<dbReference type="Gene3D" id="2.70.98.10">
    <property type="match status" value="1"/>
</dbReference>
<dbReference type="PANTHER" id="PTHR31616:SF0">
    <property type="entry name" value="GLUCAN 1,4-ALPHA-GLUCOSIDASE"/>
    <property type="match status" value="1"/>
</dbReference>
<dbReference type="InParanoid" id="A0A1B4XJP8"/>
<evidence type="ECO:0000313" key="4">
    <source>
        <dbReference type="EMBL" id="BAV35013.1"/>
    </source>
</evidence>
<dbReference type="KEGG" id="slim:SCL_2736"/>
<dbReference type="InterPro" id="IPR014718">
    <property type="entry name" value="GH-type_carb-bd"/>
</dbReference>
<dbReference type="InterPro" id="IPR011613">
    <property type="entry name" value="GH15-like"/>
</dbReference>
<dbReference type="InterPro" id="IPR012341">
    <property type="entry name" value="6hp_glycosidase-like_sf"/>
</dbReference>
<dbReference type="GO" id="GO:0004553">
    <property type="term" value="F:hydrolase activity, hydrolyzing O-glycosyl compounds"/>
    <property type="evidence" value="ECO:0007669"/>
    <property type="project" value="UniProtKB-ARBA"/>
</dbReference>
<dbReference type="GO" id="GO:0016757">
    <property type="term" value="F:glycosyltransferase activity"/>
    <property type="evidence" value="ECO:0007669"/>
    <property type="project" value="UniProtKB-ARBA"/>
</dbReference>
<evidence type="ECO:0000259" key="2">
    <source>
        <dbReference type="Pfam" id="PF00723"/>
    </source>
</evidence>
<dbReference type="InterPro" id="IPR008928">
    <property type="entry name" value="6-hairpin_glycosidase_sf"/>
</dbReference>
<evidence type="ECO:0000259" key="3">
    <source>
        <dbReference type="Pfam" id="PF09137"/>
    </source>
</evidence>
<dbReference type="GO" id="GO:0005975">
    <property type="term" value="P:carbohydrate metabolic process"/>
    <property type="evidence" value="ECO:0007669"/>
    <property type="project" value="InterPro"/>
</dbReference>
<organism evidence="4 5">
    <name type="scientific">Sulfuricaulis limicola</name>
    <dbReference type="NCBI Taxonomy" id="1620215"/>
    <lineage>
        <taxon>Bacteria</taxon>
        <taxon>Pseudomonadati</taxon>
        <taxon>Pseudomonadota</taxon>
        <taxon>Gammaproteobacteria</taxon>
        <taxon>Acidiferrobacterales</taxon>
        <taxon>Acidiferrobacteraceae</taxon>
        <taxon>Sulfuricaulis</taxon>
    </lineage>
</organism>
<dbReference type="InterPro" id="IPR011013">
    <property type="entry name" value="Gal_mutarotase_sf_dom"/>
</dbReference>
<proteinExistence type="predicted"/>